<name>A0A1L9RHN7_ASPWE</name>
<protein>
    <submittedName>
        <fullName evidence="1">Uncharacterized protein</fullName>
    </submittedName>
</protein>
<gene>
    <name evidence="1" type="ORF">ASPWEDRAFT_578952</name>
</gene>
<organism evidence="1 2">
    <name type="scientific">Aspergillus wentii DTO 134E9</name>
    <dbReference type="NCBI Taxonomy" id="1073089"/>
    <lineage>
        <taxon>Eukaryota</taxon>
        <taxon>Fungi</taxon>
        <taxon>Dikarya</taxon>
        <taxon>Ascomycota</taxon>
        <taxon>Pezizomycotina</taxon>
        <taxon>Eurotiomycetes</taxon>
        <taxon>Eurotiomycetidae</taxon>
        <taxon>Eurotiales</taxon>
        <taxon>Aspergillaceae</taxon>
        <taxon>Aspergillus</taxon>
        <taxon>Aspergillus subgen. Cremei</taxon>
    </lineage>
</organism>
<dbReference type="AlphaFoldDB" id="A0A1L9RHN7"/>
<dbReference type="EMBL" id="KV878213">
    <property type="protein sequence ID" value="OJJ34353.1"/>
    <property type="molecule type" value="Genomic_DNA"/>
</dbReference>
<keyword evidence="2" id="KW-1185">Reference proteome</keyword>
<accession>A0A1L9RHN7</accession>
<dbReference type="GeneID" id="63754198"/>
<proteinExistence type="predicted"/>
<dbReference type="RefSeq" id="XP_040688029.1">
    <property type="nucleotide sequence ID" value="XM_040838350.1"/>
</dbReference>
<evidence type="ECO:0000313" key="2">
    <source>
        <dbReference type="Proteomes" id="UP000184383"/>
    </source>
</evidence>
<sequence>MSSYPSLCVFCSLLFQTIFSPSYVSFSSLISIPLFLSCFWPWIFSSLRVTENEFVFDAFFPSYTPWAECYVMLYARLTACTTHCFPSSSIFRIQFLRYGAQFSSHTFNAFSLWLCIRPQVGQT</sequence>
<reference evidence="2" key="1">
    <citation type="journal article" date="2017" name="Genome Biol.">
        <title>Comparative genomics reveals high biological diversity and specific adaptations in the industrially and medically important fungal genus Aspergillus.</title>
        <authorList>
            <person name="de Vries R.P."/>
            <person name="Riley R."/>
            <person name="Wiebenga A."/>
            <person name="Aguilar-Osorio G."/>
            <person name="Amillis S."/>
            <person name="Uchima C.A."/>
            <person name="Anderluh G."/>
            <person name="Asadollahi M."/>
            <person name="Askin M."/>
            <person name="Barry K."/>
            <person name="Battaglia E."/>
            <person name="Bayram O."/>
            <person name="Benocci T."/>
            <person name="Braus-Stromeyer S.A."/>
            <person name="Caldana C."/>
            <person name="Canovas D."/>
            <person name="Cerqueira G.C."/>
            <person name="Chen F."/>
            <person name="Chen W."/>
            <person name="Choi C."/>
            <person name="Clum A."/>
            <person name="Dos Santos R.A."/>
            <person name="Damasio A.R."/>
            <person name="Diallinas G."/>
            <person name="Emri T."/>
            <person name="Fekete E."/>
            <person name="Flipphi M."/>
            <person name="Freyberg S."/>
            <person name="Gallo A."/>
            <person name="Gournas C."/>
            <person name="Habgood R."/>
            <person name="Hainaut M."/>
            <person name="Harispe M.L."/>
            <person name="Henrissat B."/>
            <person name="Hilden K.S."/>
            <person name="Hope R."/>
            <person name="Hossain A."/>
            <person name="Karabika E."/>
            <person name="Karaffa L."/>
            <person name="Karanyi Z."/>
            <person name="Krasevec N."/>
            <person name="Kuo A."/>
            <person name="Kusch H."/>
            <person name="LaButti K."/>
            <person name="Lagendijk E.L."/>
            <person name="Lapidus A."/>
            <person name="Levasseur A."/>
            <person name="Lindquist E."/>
            <person name="Lipzen A."/>
            <person name="Logrieco A.F."/>
            <person name="MacCabe A."/>
            <person name="Maekelae M.R."/>
            <person name="Malavazi I."/>
            <person name="Melin P."/>
            <person name="Meyer V."/>
            <person name="Mielnichuk N."/>
            <person name="Miskei M."/>
            <person name="Molnar A.P."/>
            <person name="Mule G."/>
            <person name="Ngan C.Y."/>
            <person name="Orejas M."/>
            <person name="Orosz E."/>
            <person name="Ouedraogo J.P."/>
            <person name="Overkamp K.M."/>
            <person name="Park H.-S."/>
            <person name="Perrone G."/>
            <person name="Piumi F."/>
            <person name="Punt P.J."/>
            <person name="Ram A.F."/>
            <person name="Ramon A."/>
            <person name="Rauscher S."/>
            <person name="Record E."/>
            <person name="Riano-Pachon D.M."/>
            <person name="Robert V."/>
            <person name="Roehrig J."/>
            <person name="Ruller R."/>
            <person name="Salamov A."/>
            <person name="Salih N.S."/>
            <person name="Samson R.A."/>
            <person name="Sandor E."/>
            <person name="Sanguinetti M."/>
            <person name="Schuetze T."/>
            <person name="Sepcic K."/>
            <person name="Shelest E."/>
            <person name="Sherlock G."/>
            <person name="Sophianopoulou V."/>
            <person name="Squina F.M."/>
            <person name="Sun H."/>
            <person name="Susca A."/>
            <person name="Todd R.B."/>
            <person name="Tsang A."/>
            <person name="Unkles S.E."/>
            <person name="van de Wiele N."/>
            <person name="van Rossen-Uffink D."/>
            <person name="Oliveira J.V."/>
            <person name="Vesth T.C."/>
            <person name="Visser J."/>
            <person name="Yu J.-H."/>
            <person name="Zhou M."/>
            <person name="Andersen M.R."/>
            <person name="Archer D.B."/>
            <person name="Baker S.E."/>
            <person name="Benoit I."/>
            <person name="Brakhage A.A."/>
            <person name="Braus G.H."/>
            <person name="Fischer R."/>
            <person name="Frisvad J.C."/>
            <person name="Goldman G.H."/>
            <person name="Houbraken J."/>
            <person name="Oakley B."/>
            <person name="Pocsi I."/>
            <person name="Scazzocchio C."/>
            <person name="Seiboth B."/>
            <person name="vanKuyk P.A."/>
            <person name="Wortman J."/>
            <person name="Dyer P.S."/>
            <person name="Grigoriev I.V."/>
        </authorList>
    </citation>
    <scope>NUCLEOTIDE SEQUENCE [LARGE SCALE GENOMIC DNA]</scope>
    <source>
        <strain evidence="2">DTO 134E9</strain>
    </source>
</reference>
<dbReference type="VEuPathDB" id="FungiDB:ASPWEDRAFT_578952"/>
<dbReference type="Proteomes" id="UP000184383">
    <property type="component" value="Unassembled WGS sequence"/>
</dbReference>
<evidence type="ECO:0000313" key="1">
    <source>
        <dbReference type="EMBL" id="OJJ34353.1"/>
    </source>
</evidence>